<proteinExistence type="predicted"/>
<evidence type="ECO:0000259" key="2">
    <source>
        <dbReference type="Pfam" id="PF18997"/>
    </source>
</evidence>
<reference evidence="5" key="1">
    <citation type="submission" date="2017-02" db="UniProtKB">
        <authorList>
            <consortium name="WormBaseParasite"/>
        </authorList>
    </citation>
    <scope>IDENTIFICATION</scope>
</reference>
<evidence type="ECO:0000256" key="1">
    <source>
        <dbReference type="SAM" id="SignalP"/>
    </source>
</evidence>
<dbReference type="Proteomes" id="UP000278807">
    <property type="component" value="Unassembled WGS sequence"/>
</dbReference>
<feature type="chain" id="PRO_5043131814" evidence="1">
    <location>
        <begin position="22"/>
        <end position="163"/>
    </location>
</feature>
<reference evidence="3 4" key="2">
    <citation type="submission" date="2018-11" db="EMBL/GenBank/DDBJ databases">
        <authorList>
            <consortium name="Pathogen Informatics"/>
        </authorList>
    </citation>
    <scope>NUCLEOTIDE SEQUENCE [LARGE SCALE GENOMIC DNA]</scope>
</reference>
<evidence type="ECO:0000313" key="3">
    <source>
        <dbReference type="EMBL" id="VDO00620.1"/>
    </source>
</evidence>
<keyword evidence="1" id="KW-0732">Signal</keyword>
<gene>
    <name evidence="3" type="ORF">HNAJ_LOCUS4760</name>
</gene>
<organism evidence="5">
    <name type="scientific">Rodentolepis nana</name>
    <name type="common">Dwarf tapeworm</name>
    <name type="synonym">Hymenolepis nana</name>
    <dbReference type="NCBI Taxonomy" id="102285"/>
    <lineage>
        <taxon>Eukaryota</taxon>
        <taxon>Metazoa</taxon>
        <taxon>Spiralia</taxon>
        <taxon>Lophotrochozoa</taxon>
        <taxon>Platyhelminthes</taxon>
        <taxon>Cestoda</taxon>
        <taxon>Eucestoda</taxon>
        <taxon>Cyclophyllidea</taxon>
        <taxon>Hymenolepididae</taxon>
        <taxon>Rodentolepis</taxon>
    </lineage>
</organism>
<dbReference type="AlphaFoldDB" id="A0A0R3TCH3"/>
<evidence type="ECO:0000313" key="4">
    <source>
        <dbReference type="Proteomes" id="UP000278807"/>
    </source>
</evidence>
<dbReference type="Pfam" id="PF18997">
    <property type="entry name" value="DUF5727"/>
    <property type="match status" value="1"/>
</dbReference>
<feature type="signal peptide" evidence="1">
    <location>
        <begin position="1"/>
        <end position="21"/>
    </location>
</feature>
<dbReference type="OrthoDB" id="6255534at2759"/>
<feature type="domain" description="DUF5727" evidence="2">
    <location>
        <begin position="67"/>
        <end position="154"/>
    </location>
</feature>
<sequence>MTILLNQLFFIIYILCEYVESQEASGSRIVTTSRGPVGPLKFTMFGPPEGQVHRKSGKSDRFELNSNDNCHIFGTTIGRPCTFDKRSNTATLNFDDVSQYQYIEVTDGNYVYTVYFADDCLFPPPKSGDVLIPPLIPLYRYLKDETSVDLEFKIYDLPKSKTV</sequence>
<accession>A0A0R3TCH3</accession>
<protein>
    <submittedName>
        <fullName evidence="5">DUF5727 domain-containing protein</fullName>
    </submittedName>
</protein>
<name>A0A0R3TCH3_RODNA</name>
<dbReference type="WBParaSite" id="HNAJ_0000476201-mRNA-1">
    <property type="protein sequence ID" value="HNAJ_0000476201-mRNA-1"/>
    <property type="gene ID" value="HNAJ_0000476201"/>
</dbReference>
<dbReference type="EMBL" id="UZAE01003598">
    <property type="protein sequence ID" value="VDO00620.1"/>
    <property type="molecule type" value="Genomic_DNA"/>
</dbReference>
<dbReference type="InterPro" id="IPR043785">
    <property type="entry name" value="DUF5727"/>
</dbReference>
<keyword evidence="4" id="KW-1185">Reference proteome</keyword>
<evidence type="ECO:0000313" key="5">
    <source>
        <dbReference type="WBParaSite" id="HNAJ_0000476201-mRNA-1"/>
    </source>
</evidence>